<comment type="caution">
    <text evidence="1">The sequence shown here is derived from an EMBL/GenBank/DDBJ whole genome shotgun (WGS) entry which is preliminary data.</text>
</comment>
<evidence type="ECO:0000313" key="2">
    <source>
        <dbReference type="Proteomes" id="UP001162992"/>
    </source>
</evidence>
<organism evidence="1 2">
    <name type="scientific">Diphasiastrum complanatum</name>
    <name type="common">Issler's clubmoss</name>
    <name type="synonym">Lycopodium complanatum</name>
    <dbReference type="NCBI Taxonomy" id="34168"/>
    <lineage>
        <taxon>Eukaryota</taxon>
        <taxon>Viridiplantae</taxon>
        <taxon>Streptophyta</taxon>
        <taxon>Embryophyta</taxon>
        <taxon>Tracheophyta</taxon>
        <taxon>Lycopodiopsida</taxon>
        <taxon>Lycopodiales</taxon>
        <taxon>Lycopodiaceae</taxon>
        <taxon>Lycopodioideae</taxon>
        <taxon>Diphasiastrum</taxon>
    </lineage>
</organism>
<reference evidence="2" key="1">
    <citation type="journal article" date="2024" name="Proc. Natl. Acad. Sci. U.S.A.">
        <title>Extraordinary preservation of gene collinearity over three hundred million years revealed in homosporous lycophytes.</title>
        <authorList>
            <person name="Li C."/>
            <person name="Wickell D."/>
            <person name="Kuo L.Y."/>
            <person name="Chen X."/>
            <person name="Nie B."/>
            <person name="Liao X."/>
            <person name="Peng D."/>
            <person name="Ji J."/>
            <person name="Jenkins J."/>
            <person name="Williams M."/>
            <person name="Shu S."/>
            <person name="Plott C."/>
            <person name="Barry K."/>
            <person name="Rajasekar S."/>
            <person name="Grimwood J."/>
            <person name="Han X."/>
            <person name="Sun S."/>
            <person name="Hou Z."/>
            <person name="He W."/>
            <person name="Dai G."/>
            <person name="Sun C."/>
            <person name="Schmutz J."/>
            <person name="Leebens-Mack J.H."/>
            <person name="Li F.W."/>
            <person name="Wang L."/>
        </authorList>
    </citation>
    <scope>NUCLEOTIDE SEQUENCE [LARGE SCALE GENOMIC DNA]</scope>
    <source>
        <strain evidence="2">cv. PW_Plant_1</strain>
    </source>
</reference>
<evidence type="ECO:0000313" key="1">
    <source>
        <dbReference type="EMBL" id="KAJ7557738.1"/>
    </source>
</evidence>
<proteinExistence type="predicted"/>
<gene>
    <name evidence="1" type="ORF">O6H91_04G007500</name>
</gene>
<dbReference type="Proteomes" id="UP001162992">
    <property type="component" value="Chromosome 4"/>
</dbReference>
<protein>
    <submittedName>
        <fullName evidence="1">Uncharacterized protein</fullName>
    </submittedName>
</protein>
<name>A0ACC2DUA0_DIPCM</name>
<accession>A0ACC2DUA0</accession>
<keyword evidence="2" id="KW-1185">Reference proteome</keyword>
<dbReference type="EMBL" id="CM055095">
    <property type="protein sequence ID" value="KAJ7557738.1"/>
    <property type="molecule type" value="Genomic_DNA"/>
</dbReference>
<sequence>MEAVELHWRKLIWRLVFGILLLPRLIADSNYAPAAEIANEGKMPSSSHMPQNSGRYLSRMQRGISDYNDVPRTFDVLSFHAKGDGVSDDTKAFEAAWQQACQVDSSILSVPSGYTFLLGPITFSGPCRPGITFQVDGTIVAPNDLSAWGASNNLLQWLNFKKLNDMVLQGTPSKGLIDGRGALWWAPKTGSRKLSTSEFGRRLSSSSTRPTAVRFYGSTNVTVQDITIVDSPQTHLKFDSCWNVLVSHVYISSPASSPNTDGIHLQNTQNTAIRSSYLRTGDDCVSIQTGCANVIISDLICGPGHGISIGGLGEGGSKACVSNISVTDTFIHNSLNGVRIKTWQGGSGSVKKISFSNISVSNVSNAIIIDQFYCNSKSCQNKTSAVSITDVSYRSIRGTYFATSAIHFACSDTIPCTEIVLDDIELLTFSPRQTVNPVFCWNSFGQIYSGSIPKIFCLQSGEPRRNRVETGSETC</sequence>